<keyword evidence="3 12" id="KW-0813">Transport</keyword>
<dbReference type="AlphaFoldDB" id="A0AAV4XKV1"/>
<keyword evidence="14" id="KW-1185">Reference proteome</keyword>
<dbReference type="Pfam" id="PF00876">
    <property type="entry name" value="Innexin"/>
    <property type="match status" value="1"/>
</dbReference>
<evidence type="ECO:0000256" key="7">
    <source>
        <dbReference type="ARBA" id="ARBA00022949"/>
    </source>
</evidence>
<comment type="caution">
    <text evidence="13">The sequence shown here is derived from an EMBL/GenBank/DDBJ whole genome shotgun (WGS) entry which is preliminary data.</text>
</comment>
<proteinExistence type="inferred from homology"/>
<evidence type="ECO:0000256" key="4">
    <source>
        <dbReference type="ARBA" id="ARBA00022475"/>
    </source>
</evidence>
<sequence>MLCLVNVCLVSFQVGKDIPPPGHRRDAGRDAVPLPQVLPVGVLHALPAGHLLLRAPVDVAHVGGGKIQALMMDLDVGMLGEAEKKQKKKLLVDYLIASWKSHDWYAGRYLICEILAFVNVVGQMFLMNKFFDGEFMNYGLEVIDFINTDPEDRVDPMIRIFPRVTKCRFQKYGPSANLETHDALCVMPLNIINEKIYIFLWFWFVILSILTGFMLIFHAVLFACPPVRVYVLSLRFRFAHMENLHTLVRKGSFGDWFLIYMLGQNVDAIIFKELVAEIAKKVTTEPKEGL</sequence>
<dbReference type="GO" id="GO:0005886">
    <property type="term" value="C:plasma membrane"/>
    <property type="evidence" value="ECO:0007669"/>
    <property type="project" value="UniProtKB-SubCell"/>
</dbReference>
<keyword evidence="8 12" id="KW-1133">Transmembrane helix</keyword>
<dbReference type="PANTHER" id="PTHR11893">
    <property type="entry name" value="INNEXIN"/>
    <property type="match status" value="1"/>
</dbReference>
<comment type="similarity">
    <text evidence="12">Belongs to the pannexin family.</text>
</comment>
<gene>
    <name evidence="13" type="primary">shakB</name>
    <name evidence="12" type="synonym">inx</name>
    <name evidence="13" type="ORF">CEXT_490991</name>
</gene>
<evidence type="ECO:0000256" key="11">
    <source>
        <dbReference type="ARBA" id="ARBA00023303"/>
    </source>
</evidence>
<dbReference type="InterPro" id="IPR000990">
    <property type="entry name" value="Innexin"/>
</dbReference>
<comment type="caution">
    <text evidence="12">Lacks conserved residue(s) required for the propagation of feature annotation.</text>
</comment>
<dbReference type="PRINTS" id="PR01262">
    <property type="entry name" value="INNEXIN"/>
</dbReference>
<accession>A0AAV4XKV1</accession>
<evidence type="ECO:0000256" key="8">
    <source>
        <dbReference type="ARBA" id="ARBA00022989"/>
    </source>
</evidence>
<evidence type="ECO:0000256" key="9">
    <source>
        <dbReference type="ARBA" id="ARBA00023065"/>
    </source>
</evidence>
<dbReference type="EMBL" id="BPLR01017952">
    <property type="protein sequence ID" value="GIY95725.1"/>
    <property type="molecule type" value="Genomic_DNA"/>
</dbReference>
<evidence type="ECO:0000256" key="6">
    <source>
        <dbReference type="ARBA" id="ARBA00022868"/>
    </source>
</evidence>
<evidence type="ECO:0000256" key="12">
    <source>
        <dbReference type="RuleBase" id="RU010713"/>
    </source>
</evidence>
<dbReference type="GO" id="GO:0034220">
    <property type="term" value="P:monoatomic ion transmembrane transport"/>
    <property type="evidence" value="ECO:0007669"/>
    <property type="project" value="UniProtKB-KW"/>
</dbReference>
<name>A0AAV4XKV1_CAEEX</name>
<evidence type="ECO:0000256" key="5">
    <source>
        <dbReference type="ARBA" id="ARBA00022692"/>
    </source>
</evidence>
<evidence type="ECO:0000256" key="1">
    <source>
        <dbReference type="ARBA" id="ARBA00004610"/>
    </source>
</evidence>
<dbReference type="GO" id="GO:0005921">
    <property type="term" value="C:gap junction"/>
    <property type="evidence" value="ECO:0007669"/>
    <property type="project" value="UniProtKB-SubCell"/>
</dbReference>
<dbReference type="Proteomes" id="UP001054945">
    <property type="component" value="Unassembled WGS sequence"/>
</dbReference>
<evidence type="ECO:0000313" key="14">
    <source>
        <dbReference type="Proteomes" id="UP001054945"/>
    </source>
</evidence>
<evidence type="ECO:0000256" key="10">
    <source>
        <dbReference type="ARBA" id="ARBA00023136"/>
    </source>
</evidence>
<dbReference type="PROSITE" id="PS51013">
    <property type="entry name" value="PANNEXIN"/>
    <property type="match status" value="1"/>
</dbReference>
<keyword evidence="6" id="KW-0303">Gap junction</keyword>
<organism evidence="13 14">
    <name type="scientific">Caerostris extrusa</name>
    <name type="common">Bark spider</name>
    <name type="synonym">Caerostris bankana</name>
    <dbReference type="NCBI Taxonomy" id="172846"/>
    <lineage>
        <taxon>Eukaryota</taxon>
        <taxon>Metazoa</taxon>
        <taxon>Ecdysozoa</taxon>
        <taxon>Arthropoda</taxon>
        <taxon>Chelicerata</taxon>
        <taxon>Arachnida</taxon>
        <taxon>Araneae</taxon>
        <taxon>Araneomorphae</taxon>
        <taxon>Entelegynae</taxon>
        <taxon>Araneoidea</taxon>
        <taxon>Araneidae</taxon>
        <taxon>Caerostris</taxon>
    </lineage>
</organism>
<evidence type="ECO:0000313" key="13">
    <source>
        <dbReference type="EMBL" id="GIY95725.1"/>
    </source>
</evidence>
<dbReference type="PANTHER" id="PTHR11893:SF40">
    <property type="entry name" value="INNEXIN SHAKING-B"/>
    <property type="match status" value="1"/>
</dbReference>
<dbReference type="GO" id="GO:0005243">
    <property type="term" value="F:gap junction channel activity"/>
    <property type="evidence" value="ECO:0007669"/>
    <property type="project" value="TreeGrafter"/>
</dbReference>
<evidence type="ECO:0000256" key="2">
    <source>
        <dbReference type="ARBA" id="ARBA00004651"/>
    </source>
</evidence>
<protein>
    <recommendedName>
        <fullName evidence="12">Innexin</fullName>
    </recommendedName>
</protein>
<feature type="transmembrane region" description="Helical" evidence="12">
    <location>
        <begin position="196"/>
        <end position="224"/>
    </location>
</feature>
<keyword evidence="7" id="KW-0965">Cell junction</keyword>
<evidence type="ECO:0000256" key="3">
    <source>
        <dbReference type="ARBA" id="ARBA00022448"/>
    </source>
</evidence>
<keyword evidence="11 12" id="KW-0407">Ion channel</keyword>
<keyword evidence="9 12" id="KW-0406">Ion transport</keyword>
<reference evidence="13 14" key="1">
    <citation type="submission" date="2021-06" db="EMBL/GenBank/DDBJ databases">
        <title>Caerostris extrusa draft genome.</title>
        <authorList>
            <person name="Kono N."/>
            <person name="Arakawa K."/>
        </authorList>
    </citation>
    <scope>NUCLEOTIDE SEQUENCE [LARGE SCALE GENOMIC DNA]</scope>
</reference>
<comment type="function">
    <text evidence="12">Structural component of the gap junctions.</text>
</comment>
<keyword evidence="4" id="KW-1003">Cell membrane</keyword>
<keyword evidence="5 12" id="KW-0812">Transmembrane</keyword>
<comment type="subcellular location">
    <subcellularLocation>
        <location evidence="1">Cell junction</location>
        <location evidence="1">Gap junction</location>
    </subcellularLocation>
    <subcellularLocation>
        <location evidence="2 12">Cell membrane</location>
        <topology evidence="2 12">Multi-pass membrane protein</topology>
    </subcellularLocation>
</comment>
<keyword evidence="10 12" id="KW-0472">Membrane</keyword>
<feature type="transmembrane region" description="Helical" evidence="12">
    <location>
        <begin position="109"/>
        <end position="127"/>
    </location>
</feature>